<evidence type="ECO:0000313" key="2">
    <source>
        <dbReference type="Proteomes" id="UP000824469"/>
    </source>
</evidence>
<protein>
    <submittedName>
        <fullName evidence="1">Uncharacterized protein</fullName>
    </submittedName>
</protein>
<sequence>DVPEEHVLYRQEDGDIETPKAVVENLFVIVEYHVAMGIDEDGDLVPINDTRLTADYTQWWTRV</sequence>
<name>A0AA38FNH8_TAXCH</name>
<keyword evidence="2" id="KW-1185">Reference proteome</keyword>
<feature type="non-terminal residue" evidence="1">
    <location>
        <position position="63"/>
    </location>
</feature>
<comment type="caution">
    <text evidence="1">The sequence shown here is derived from an EMBL/GenBank/DDBJ whole genome shotgun (WGS) entry which is preliminary data.</text>
</comment>
<feature type="non-terminal residue" evidence="1">
    <location>
        <position position="1"/>
    </location>
</feature>
<proteinExistence type="predicted"/>
<evidence type="ECO:0000313" key="1">
    <source>
        <dbReference type="EMBL" id="KAH9307486.1"/>
    </source>
</evidence>
<gene>
    <name evidence="1" type="ORF">KI387_035397</name>
</gene>
<accession>A0AA38FNH8</accession>
<reference evidence="1 2" key="1">
    <citation type="journal article" date="2021" name="Nat. Plants">
        <title>The Taxus genome provides insights into paclitaxel biosynthesis.</title>
        <authorList>
            <person name="Xiong X."/>
            <person name="Gou J."/>
            <person name="Liao Q."/>
            <person name="Li Y."/>
            <person name="Zhou Q."/>
            <person name="Bi G."/>
            <person name="Li C."/>
            <person name="Du R."/>
            <person name="Wang X."/>
            <person name="Sun T."/>
            <person name="Guo L."/>
            <person name="Liang H."/>
            <person name="Lu P."/>
            <person name="Wu Y."/>
            <person name="Zhang Z."/>
            <person name="Ro D.K."/>
            <person name="Shang Y."/>
            <person name="Huang S."/>
            <person name="Yan J."/>
        </authorList>
    </citation>
    <scope>NUCLEOTIDE SEQUENCE [LARGE SCALE GENOMIC DNA]</scope>
    <source>
        <strain evidence="1">Ta-2019</strain>
    </source>
</reference>
<organism evidence="1 2">
    <name type="scientific">Taxus chinensis</name>
    <name type="common">Chinese yew</name>
    <name type="synonym">Taxus wallichiana var. chinensis</name>
    <dbReference type="NCBI Taxonomy" id="29808"/>
    <lineage>
        <taxon>Eukaryota</taxon>
        <taxon>Viridiplantae</taxon>
        <taxon>Streptophyta</taxon>
        <taxon>Embryophyta</taxon>
        <taxon>Tracheophyta</taxon>
        <taxon>Spermatophyta</taxon>
        <taxon>Pinopsida</taxon>
        <taxon>Pinidae</taxon>
        <taxon>Conifers II</taxon>
        <taxon>Cupressales</taxon>
        <taxon>Taxaceae</taxon>
        <taxon>Taxus</taxon>
    </lineage>
</organism>
<dbReference type="EMBL" id="JAHRHJ020000007">
    <property type="protein sequence ID" value="KAH9307486.1"/>
    <property type="molecule type" value="Genomic_DNA"/>
</dbReference>
<dbReference type="AlphaFoldDB" id="A0AA38FNH8"/>
<dbReference type="Proteomes" id="UP000824469">
    <property type="component" value="Unassembled WGS sequence"/>
</dbReference>